<dbReference type="InterPro" id="IPR013766">
    <property type="entry name" value="Thioredoxin_domain"/>
</dbReference>
<dbReference type="CDD" id="cd03010">
    <property type="entry name" value="TlpA_like_DsbE"/>
    <property type="match status" value="1"/>
</dbReference>
<evidence type="ECO:0000256" key="4">
    <source>
        <dbReference type="ARBA" id="ARBA00023157"/>
    </source>
</evidence>
<keyword evidence="6" id="KW-0472">Membrane</keyword>
<dbReference type="SUPFAM" id="SSF52833">
    <property type="entry name" value="Thioredoxin-like"/>
    <property type="match status" value="1"/>
</dbReference>
<evidence type="ECO:0000313" key="9">
    <source>
        <dbReference type="Proteomes" id="UP000440694"/>
    </source>
</evidence>
<keyword evidence="9" id="KW-1185">Reference proteome</keyword>
<dbReference type="EMBL" id="WMBQ01000001">
    <property type="protein sequence ID" value="MTD94915.1"/>
    <property type="molecule type" value="Genomic_DNA"/>
</dbReference>
<name>A0A6I3KGW9_9HYPH</name>
<reference evidence="8 9" key="1">
    <citation type="submission" date="2019-11" db="EMBL/GenBank/DDBJ databases">
        <title>Identification of a novel strain.</title>
        <authorList>
            <person name="Xu Q."/>
            <person name="Wang G."/>
        </authorList>
    </citation>
    <scope>NUCLEOTIDE SEQUENCE [LARGE SCALE GENOMIC DNA]</scope>
    <source>
        <strain evidence="9">xq</strain>
    </source>
</reference>
<feature type="transmembrane region" description="Helical" evidence="6">
    <location>
        <begin position="16"/>
        <end position="38"/>
    </location>
</feature>
<dbReference type="NCBIfam" id="TIGR00385">
    <property type="entry name" value="dsbE"/>
    <property type="match status" value="1"/>
</dbReference>
<dbReference type="InterPro" id="IPR036249">
    <property type="entry name" value="Thioredoxin-like_sf"/>
</dbReference>
<evidence type="ECO:0000259" key="7">
    <source>
        <dbReference type="PROSITE" id="PS51352"/>
    </source>
</evidence>
<dbReference type="PROSITE" id="PS00194">
    <property type="entry name" value="THIOREDOXIN_1"/>
    <property type="match status" value="1"/>
</dbReference>
<comment type="subcellular location">
    <subcellularLocation>
        <location evidence="1">Cell envelope</location>
    </subcellularLocation>
</comment>
<dbReference type="InterPro" id="IPR013740">
    <property type="entry name" value="Redoxin"/>
</dbReference>
<keyword evidence="3" id="KW-0201">Cytochrome c-type biogenesis</keyword>
<dbReference type="GO" id="GO:0030288">
    <property type="term" value="C:outer membrane-bounded periplasmic space"/>
    <property type="evidence" value="ECO:0007669"/>
    <property type="project" value="InterPro"/>
</dbReference>
<dbReference type="PANTHER" id="PTHR42852:SF6">
    <property type="entry name" value="THIOL:DISULFIDE INTERCHANGE PROTEIN DSBE"/>
    <property type="match status" value="1"/>
</dbReference>
<dbReference type="RefSeq" id="WP_154739279.1">
    <property type="nucleotide sequence ID" value="NZ_WMBQ01000001.1"/>
</dbReference>
<dbReference type="AlphaFoldDB" id="A0A6I3KGW9"/>
<dbReference type="InterPro" id="IPR050553">
    <property type="entry name" value="Thioredoxin_ResA/DsbE_sf"/>
</dbReference>
<feature type="domain" description="Thioredoxin" evidence="7">
    <location>
        <begin position="49"/>
        <end position="198"/>
    </location>
</feature>
<evidence type="ECO:0000256" key="3">
    <source>
        <dbReference type="ARBA" id="ARBA00022748"/>
    </source>
</evidence>
<dbReference type="InterPro" id="IPR004799">
    <property type="entry name" value="Periplasmic_diS_OxRdtase_DsbE"/>
</dbReference>
<dbReference type="Proteomes" id="UP000440694">
    <property type="component" value="Unassembled WGS sequence"/>
</dbReference>
<comment type="caution">
    <text evidence="8">The sequence shown here is derived from an EMBL/GenBank/DDBJ whole genome shotgun (WGS) entry which is preliminary data.</text>
</comment>
<keyword evidence="5" id="KW-0676">Redox-active center</keyword>
<evidence type="ECO:0000256" key="5">
    <source>
        <dbReference type="ARBA" id="ARBA00023284"/>
    </source>
</evidence>
<dbReference type="InterPro" id="IPR017937">
    <property type="entry name" value="Thioredoxin_CS"/>
</dbReference>
<keyword evidence="6" id="KW-1133">Transmembrane helix</keyword>
<protein>
    <submittedName>
        <fullName evidence="8">DsbE family thiol:disulfide interchange protein</fullName>
    </submittedName>
</protein>
<gene>
    <name evidence="8" type="ORF">GIW81_11295</name>
</gene>
<dbReference type="PANTHER" id="PTHR42852">
    <property type="entry name" value="THIOL:DISULFIDE INTERCHANGE PROTEIN DSBE"/>
    <property type="match status" value="1"/>
</dbReference>
<evidence type="ECO:0000313" key="8">
    <source>
        <dbReference type="EMBL" id="MTD94915.1"/>
    </source>
</evidence>
<accession>A0A6I3KGW9</accession>
<dbReference type="GO" id="GO:0015036">
    <property type="term" value="F:disulfide oxidoreductase activity"/>
    <property type="evidence" value="ECO:0007669"/>
    <property type="project" value="InterPro"/>
</dbReference>
<dbReference type="Gene3D" id="3.40.30.10">
    <property type="entry name" value="Glutaredoxin"/>
    <property type="match status" value="1"/>
</dbReference>
<comment type="similarity">
    <text evidence="2">Belongs to the thioredoxin family. DsbE subfamily.</text>
</comment>
<organism evidence="8 9">
    <name type="scientific">Hyphomicrobium album</name>
    <dbReference type="NCBI Taxonomy" id="2665159"/>
    <lineage>
        <taxon>Bacteria</taxon>
        <taxon>Pseudomonadati</taxon>
        <taxon>Pseudomonadota</taxon>
        <taxon>Alphaproteobacteria</taxon>
        <taxon>Hyphomicrobiales</taxon>
        <taxon>Hyphomicrobiaceae</taxon>
        <taxon>Hyphomicrobium</taxon>
    </lineage>
</organism>
<sequence>MPPAPDERLSPPRKRGLGWVVAPVLIFGALVALFAFALKTGDPSKLPSALIGKRAPTIAFVPIEGLVDAGRPVPGFSGAELATGKPSIVNFWASWCVPCAEEQPLLVELQKRTGVTLWGVNYKDDPVAARRFLGRYGNPFAGVGADPSGRGAIEWGVYGMPETFVVNGNGEIMFKHVGPVSAESIATKLMPAIERAKSAATPN</sequence>
<evidence type="ECO:0000256" key="2">
    <source>
        <dbReference type="ARBA" id="ARBA00007758"/>
    </source>
</evidence>
<dbReference type="PROSITE" id="PS51352">
    <property type="entry name" value="THIOREDOXIN_2"/>
    <property type="match status" value="1"/>
</dbReference>
<dbReference type="Pfam" id="PF08534">
    <property type="entry name" value="Redoxin"/>
    <property type="match status" value="1"/>
</dbReference>
<keyword evidence="6" id="KW-0812">Transmembrane</keyword>
<proteinExistence type="inferred from homology"/>
<dbReference type="GO" id="GO:0017004">
    <property type="term" value="P:cytochrome complex assembly"/>
    <property type="evidence" value="ECO:0007669"/>
    <property type="project" value="UniProtKB-KW"/>
</dbReference>
<keyword evidence="4" id="KW-1015">Disulfide bond</keyword>
<evidence type="ECO:0000256" key="1">
    <source>
        <dbReference type="ARBA" id="ARBA00004196"/>
    </source>
</evidence>
<evidence type="ECO:0000256" key="6">
    <source>
        <dbReference type="SAM" id="Phobius"/>
    </source>
</evidence>